<protein>
    <submittedName>
        <fullName evidence="1">Uncharacterized protein</fullName>
    </submittedName>
</protein>
<evidence type="ECO:0000313" key="2">
    <source>
        <dbReference type="Proteomes" id="UP001501231"/>
    </source>
</evidence>
<proteinExistence type="predicted"/>
<sequence>MGADGGDAGQGLSGGAGLADDLDVVLGGEQGGHAAPDDLVIVQKEHPDRVASIDLAAHGAIPSGLGW</sequence>
<keyword evidence="2" id="KW-1185">Reference proteome</keyword>
<dbReference type="EMBL" id="BAAARW010000022">
    <property type="protein sequence ID" value="GAA2437660.1"/>
    <property type="molecule type" value="Genomic_DNA"/>
</dbReference>
<gene>
    <name evidence="1" type="ORF">GCM10010191_60730</name>
</gene>
<dbReference type="Proteomes" id="UP001501231">
    <property type="component" value="Unassembled WGS sequence"/>
</dbReference>
<evidence type="ECO:0000313" key="1">
    <source>
        <dbReference type="EMBL" id="GAA2437660.1"/>
    </source>
</evidence>
<reference evidence="2" key="1">
    <citation type="journal article" date="2019" name="Int. J. Syst. Evol. Microbiol.">
        <title>The Global Catalogue of Microorganisms (GCM) 10K type strain sequencing project: providing services to taxonomists for standard genome sequencing and annotation.</title>
        <authorList>
            <consortium name="The Broad Institute Genomics Platform"/>
            <consortium name="The Broad Institute Genome Sequencing Center for Infectious Disease"/>
            <person name="Wu L."/>
            <person name="Ma J."/>
        </authorList>
    </citation>
    <scope>NUCLEOTIDE SEQUENCE [LARGE SCALE GENOMIC DNA]</scope>
    <source>
        <strain evidence="2">JCM 3325</strain>
    </source>
</reference>
<name>A0ABP5WVX4_9ACTN</name>
<accession>A0ABP5WVX4</accession>
<comment type="caution">
    <text evidence="1">The sequence shown here is derived from an EMBL/GenBank/DDBJ whole genome shotgun (WGS) entry which is preliminary data.</text>
</comment>
<organism evidence="1 2">
    <name type="scientific">Actinomadura vinacea</name>
    <dbReference type="NCBI Taxonomy" id="115336"/>
    <lineage>
        <taxon>Bacteria</taxon>
        <taxon>Bacillati</taxon>
        <taxon>Actinomycetota</taxon>
        <taxon>Actinomycetes</taxon>
        <taxon>Streptosporangiales</taxon>
        <taxon>Thermomonosporaceae</taxon>
        <taxon>Actinomadura</taxon>
    </lineage>
</organism>